<dbReference type="GO" id="GO:0006629">
    <property type="term" value="P:lipid metabolic process"/>
    <property type="evidence" value="ECO:0007669"/>
    <property type="project" value="InterPro"/>
</dbReference>
<feature type="domain" description="Fungal lipase-type" evidence="1">
    <location>
        <begin position="56"/>
        <end position="190"/>
    </location>
</feature>
<gene>
    <name evidence="2" type="ORF">HaLaN_21837</name>
</gene>
<evidence type="ECO:0000313" key="2">
    <source>
        <dbReference type="EMBL" id="GFH24109.1"/>
    </source>
</evidence>
<dbReference type="SUPFAM" id="SSF53474">
    <property type="entry name" value="alpha/beta-Hydrolases"/>
    <property type="match status" value="1"/>
</dbReference>
<keyword evidence="2" id="KW-0378">Hydrolase</keyword>
<feature type="non-terminal residue" evidence="2">
    <location>
        <position position="191"/>
    </location>
</feature>
<evidence type="ECO:0000313" key="3">
    <source>
        <dbReference type="Proteomes" id="UP000485058"/>
    </source>
</evidence>
<dbReference type="AlphaFoldDB" id="A0A699ZWX5"/>
<dbReference type="PANTHER" id="PTHR46023">
    <property type="entry name" value="LIPASE CLASS 3 PROTEIN-LIKE"/>
    <property type="match status" value="1"/>
</dbReference>
<comment type="caution">
    <text evidence="2">The sequence shown here is derived from an EMBL/GenBank/DDBJ whole genome shotgun (WGS) entry which is preliminary data.</text>
</comment>
<dbReference type="Pfam" id="PF01764">
    <property type="entry name" value="Lipase_3"/>
    <property type="match status" value="1"/>
</dbReference>
<accession>A0A699ZWX5</accession>
<organism evidence="2 3">
    <name type="scientific">Haematococcus lacustris</name>
    <name type="common">Green alga</name>
    <name type="synonym">Haematococcus pluvialis</name>
    <dbReference type="NCBI Taxonomy" id="44745"/>
    <lineage>
        <taxon>Eukaryota</taxon>
        <taxon>Viridiplantae</taxon>
        <taxon>Chlorophyta</taxon>
        <taxon>core chlorophytes</taxon>
        <taxon>Chlorophyceae</taxon>
        <taxon>CS clade</taxon>
        <taxon>Chlamydomonadales</taxon>
        <taxon>Haematococcaceae</taxon>
        <taxon>Haematococcus</taxon>
    </lineage>
</organism>
<dbReference type="EMBL" id="BLLF01002445">
    <property type="protein sequence ID" value="GFH24109.1"/>
    <property type="molecule type" value="Genomic_DNA"/>
</dbReference>
<dbReference type="Proteomes" id="UP000485058">
    <property type="component" value="Unassembled WGS sequence"/>
</dbReference>
<dbReference type="InterPro" id="IPR002921">
    <property type="entry name" value="Fungal_lipase-type"/>
</dbReference>
<name>A0A699ZWX5_HAELA</name>
<dbReference type="GO" id="GO:0016787">
    <property type="term" value="F:hydrolase activity"/>
    <property type="evidence" value="ECO:0007669"/>
    <property type="project" value="UniProtKB-KW"/>
</dbReference>
<sequence>MLYCRGLKFKRAEAQARAWIDTTGIRAEHILVQQSTAGLLRPAYVVIRDESLKAIVLCIRGTQSMKDLFTSLTGATKPHHVLTEQGLILGYSHLGMLAGARWLLRQVAPQLKAALAAAGPDYCLRIVGHSMGGGTAVMLTMMLRDLGPEFAEARCVAIACPACMTLQLAQGCTSFVTTIINGTDIVPTFSS</sequence>
<dbReference type="CDD" id="cd00519">
    <property type="entry name" value="Lipase_3"/>
    <property type="match status" value="1"/>
</dbReference>
<proteinExistence type="predicted"/>
<keyword evidence="3" id="KW-1185">Reference proteome</keyword>
<evidence type="ECO:0000259" key="1">
    <source>
        <dbReference type="Pfam" id="PF01764"/>
    </source>
</evidence>
<protein>
    <submittedName>
        <fullName evidence="2">Alpha/beta-hydrolase</fullName>
    </submittedName>
</protein>
<feature type="non-terminal residue" evidence="2">
    <location>
        <position position="1"/>
    </location>
</feature>
<dbReference type="PANTHER" id="PTHR46023:SF6">
    <property type="entry name" value="LIPASE CLASS 3 FAMILY PROTEIN"/>
    <property type="match status" value="1"/>
</dbReference>
<dbReference type="InterPro" id="IPR029058">
    <property type="entry name" value="AB_hydrolase_fold"/>
</dbReference>
<reference evidence="2 3" key="1">
    <citation type="submission" date="2020-02" db="EMBL/GenBank/DDBJ databases">
        <title>Draft genome sequence of Haematococcus lacustris strain NIES-144.</title>
        <authorList>
            <person name="Morimoto D."/>
            <person name="Nakagawa S."/>
            <person name="Yoshida T."/>
            <person name="Sawayama S."/>
        </authorList>
    </citation>
    <scope>NUCLEOTIDE SEQUENCE [LARGE SCALE GENOMIC DNA]</scope>
    <source>
        <strain evidence="2 3">NIES-144</strain>
    </source>
</reference>
<dbReference type="Gene3D" id="3.40.50.1820">
    <property type="entry name" value="alpha/beta hydrolase"/>
    <property type="match status" value="1"/>
</dbReference>